<protein>
    <submittedName>
        <fullName evidence="1">Uncharacterized protein</fullName>
    </submittedName>
</protein>
<dbReference type="AlphaFoldDB" id="A0A1M4VTM8"/>
<organism evidence="1 2">
    <name type="scientific">Chryseobacterium takakiae</name>
    <dbReference type="NCBI Taxonomy" id="1302685"/>
    <lineage>
        <taxon>Bacteria</taxon>
        <taxon>Pseudomonadati</taxon>
        <taxon>Bacteroidota</taxon>
        <taxon>Flavobacteriia</taxon>
        <taxon>Flavobacteriales</taxon>
        <taxon>Weeksellaceae</taxon>
        <taxon>Chryseobacterium group</taxon>
        <taxon>Chryseobacterium</taxon>
    </lineage>
</organism>
<sequence>MKIIFYLLVILSCISCNIRHKATLKELQNKGSNYQMSYDATRRGAVISLDNNGKIDKILSEVQPDAAIATTTDITSKLTGKLKTGDSVSAEQITKIAETLSKLGERTAPVNMLRDALYRLEEHCVNFPEQCKDEKYFNSFDKVVDLIVKLQGEISETAANEARAEEAKTLRALTPQERDKYNLNK</sequence>
<reference evidence="2" key="1">
    <citation type="submission" date="2016-11" db="EMBL/GenBank/DDBJ databases">
        <authorList>
            <person name="Varghese N."/>
            <person name="Submissions S."/>
        </authorList>
    </citation>
    <scope>NUCLEOTIDE SEQUENCE [LARGE SCALE GENOMIC DNA]</scope>
    <source>
        <strain evidence="2">DSM 26898</strain>
    </source>
</reference>
<dbReference type="RefSeq" id="WP_072883941.1">
    <property type="nucleotide sequence ID" value="NZ_FQVO01000003.1"/>
</dbReference>
<dbReference type="EMBL" id="FQVO01000003">
    <property type="protein sequence ID" value="SHE72329.1"/>
    <property type="molecule type" value="Genomic_DNA"/>
</dbReference>
<dbReference type="STRING" id="1302685.SAMN05444408_103284"/>
<proteinExistence type="predicted"/>
<dbReference type="Proteomes" id="UP000184236">
    <property type="component" value="Unassembled WGS sequence"/>
</dbReference>
<name>A0A1M4VTM8_9FLAO</name>
<gene>
    <name evidence="1" type="ORF">SAMN05444408_103284</name>
</gene>
<evidence type="ECO:0000313" key="2">
    <source>
        <dbReference type="Proteomes" id="UP000184236"/>
    </source>
</evidence>
<accession>A0A1M4VTM8</accession>
<evidence type="ECO:0000313" key="1">
    <source>
        <dbReference type="EMBL" id="SHE72329.1"/>
    </source>
</evidence>
<keyword evidence="2" id="KW-1185">Reference proteome</keyword>
<dbReference type="OrthoDB" id="1273919at2"/>